<dbReference type="STRING" id="284592.Q6BP28"/>
<gene>
    <name evidence="8" type="ordered locus">DEHA2E17028g</name>
</gene>
<feature type="region of interest" description="Disordered" evidence="6">
    <location>
        <begin position="223"/>
        <end position="259"/>
    </location>
</feature>
<evidence type="ECO:0000313" key="8">
    <source>
        <dbReference type="EMBL" id="CAG88300.2"/>
    </source>
</evidence>
<keyword evidence="2" id="KW-0862">Zinc</keyword>
<evidence type="ECO:0000256" key="3">
    <source>
        <dbReference type="ARBA" id="ARBA00023015"/>
    </source>
</evidence>
<dbReference type="SUPFAM" id="SSF57701">
    <property type="entry name" value="Zn2/Cys6 DNA-binding domain"/>
    <property type="match status" value="1"/>
</dbReference>
<dbReference type="GO" id="GO:0003677">
    <property type="term" value="F:DNA binding"/>
    <property type="evidence" value="ECO:0007669"/>
    <property type="project" value="InterPro"/>
</dbReference>
<dbReference type="Pfam" id="PF00172">
    <property type="entry name" value="Zn_clus"/>
    <property type="match status" value="1"/>
</dbReference>
<keyword evidence="5" id="KW-0539">Nucleus</keyword>
<feature type="compositionally biased region" description="Polar residues" evidence="6">
    <location>
        <begin position="1"/>
        <end position="27"/>
    </location>
</feature>
<dbReference type="InterPro" id="IPR036864">
    <property type="entry name" value="Zn2-C6_fun-type_DNA-bd_sf"/>
</dbReference>
<feature type="domain" description="Zn(2)-C6 fungal-type" evidence="7">
    <location>
        <begin position="184"/>
        <end position="216"/>
    </location>
</feature>
<evidence type="ECO:0000256" key="2">
    <source>
        <dbReference type="ARBA" id="ARBA00022833"/>
    </source>
</evidence>
<feature type="region of interest" description="Disordered" evidence="6">
    <location>
        <begin position="1"/>
        <end position="69"/>
    </location>
</feature>
<dbReference type="SMART" id="SM00906">
    <property type="entry name" value="Fungal_trans"/>
    <property type="match status" value="1"/>
</dbReference>
<dbReference type="PANTHER" id="PTHR31668:SF4">
    <property type="entry name" value="TRANSCRIPTIONAL ACTIVATOR PROTEIN DAL81"/>
    <property type="match status" value="1"/>
</dbReference>
<evidence type="ECO:0000259" key="7">
    <source>
        <dbReference type="PROSITE" id="PS50048"/>
    </source>
</evidence>
<dbReference type="OMA" id="IAINWWD"/>
<feature type="compositionally biased region" description="Basic and acidic residues" evidence="6">
    <location>
        <begin position="225"/>
        <end position="251"/>
    </location>
</feature>
<dbReference type="InterPro" id="IPR050797">
    <property type="entry name" value="Carb_Metab_Trans_Reg"/>
</dbReference>
<keyword evidence="1" id="KW-0479">Metal-binding</keyword>
<dbReference type="PROSITE" id="PS00463">
    <property type="entry name" value="ZN2_CY6_FUNGAL_1"/>
    <property type="match status" value="1"/>
</dbReference>
<keyword evidence="9" id="KW-1185">Reference proteome</keyword>
<dbReference type="Gene3D" id="4.10.240.10">
    <property type="entry name" value="Zn(2)-C6 fungal-type DNA-binding domain"/>
    <property type="match status" value="1"/>
</dbReference>
<reference evidence="8 9" key="1">
    <citation type="journal article" date="2004" name="Nature">
        <title>Genome evolution in yeasts.</title>
        <authorList>
            <consortium name="Genolevures"/>
            <person name="Dujon B."/>
            <person name="Sherman D."/>
            <person name="Fischer G."/>
            <person name="Durrens P."/>
            <person name="Casaregola S."/>
            <person name="Lafontaine I."/>
            <person name="de Montigny J."/>
            <person name="Marck C."/>
            <person name="Neuveglise C."/>
            <person name="Talla E."/>
            <person name="Goffard N."/>
            <person name="Frangeul L."/>
            <person name="Aigle M."/>
            <person name="Anthouard V."/>
            <person name="Babour A."/>
            <person name="Barbe V."/>
            <person name="Barnay S."/>
            <person name="Blanchin S."/>
            <person name="Beckerich J.M."/>
            <person name="Beyne E."/>
            <person name="Bleykasten C."/>
            <person name="Boisrame A."/>
            <person name="Boyer J."/>
            <person name="Cattolico L."/>
            <person name="Confanioleri F."/>
            <person name="de Daruvar A."/>
            <person name="Despons L."/>
            <person name="Fabre E."/>
            <person name="Fairhead C."/>
            <person name="Ferry-Dumazet H."/>
            <person name="Groppi A."/>
            <person name="Hantraye F."/>
            <person name="Hennequin C."/>
            <person name="Jauniaux N."/>
            <person name="Joyet P."/>
            <person name="Kachouri R."/>
            <person name="Kerrest A."/>
            <person name="Koszul R."/>
            <person name="Lemaire M."/>
            <person name="Lesur I."/>
            <person name="Ma L."/>
            <person name="Muller H."/>
            <person name="Nicaud J.M."/>
            <person name="Nikolski M."/>
            <person name="Oztas S."/>
            <person name="Ozier-Kalogeropoulos O."/>
            <person name="Pellenz S."/>
            <person name="Potier S."/>
            <person name="Richard G.F."/>
            <person name="Straub M.L."/>
            <person name="Suleau A."/>
            <person name="Swennene D."/>
            <person name="Tekaia F."/>
            <person name="Wesolowski-Louvel M."/>
            <person name="Westhof E."/>
            <person name="Wirth B."/>
            <person name="Zeniou-Meyer M."/>
            <person name="Zivanovic I."/>
            <person name="Bolotin-Fukuhara M."/>
            <person name="Thierry A."/>
            <person name="Bouchier C."/>
            <person name="Caudron B."/>
            <person name="Scarpelli C."/>
            <person name="Gaillardin C."/>
            <person name="Weissenbach J."/>
            <person name="Wincker P."/>
            <person name="Souciet J.L."/>
        </authorList>
    </citation>
    <scope>NUCLEOTIDE SEQUENCE [LARGE SCALE GENOMIC DNA]</scope>
    <source>
        <strain evidence="9">ATCC 36239 / CBS 767 / BCRC 21394 / JCM 1990 / NBRC 0083 / IGC 2968</strain>
    </source>
</reference>
<dbReference type="Proteomes" id="UP000000599">
    <property type="component" value="Chromosome E"/>
</dbReference>
<name>Q6BP28_DEBHA</name>
<dbReference type="FunCoup" id="Q6BP28">
    <property type="interactions" value="369"/>
</dbReference>
<feature type="region of interest" description="Disordered" evidence="6">
    <location>
        <begin position="114"/>
        <end position="161"/>
    </location>
</feature>
<dbReference type="GO" id="GO:0006351">
    <property type="term" value="P:DNA-templated transcription"/>
    <property type="evidence" value="ECO:0007669"/>
    <property type="project" value="InterPro"/>
</dbReference>
<dbReference type="CDD" id="cd00067">
    <property type="entry name" value="GAL4"/>
    <property type="match status" value="1"/>
</dbReference>
<feature type="compositionally biased region" description="Low complexity" evidence="6">
    <location>
        <begin position="878"/>
        <end position="896"/>
    </location>
</feature>
<keyword evidence="4" id="KW-0804">Transcription</keyword>
<accession>Q6BP28</accession>
<dbReference type="CDD" id="cd12148">
    <property type="entry name" value="fungal_TF_MHR"/>
    <property type="match status" value="1"/>
</dbReference>
<evidence type="ECO:0000256" key="6">
    <source>
        <dbReference type="SAM" id="MobiDB-lite"/>
    </source>
</evidence>
<dbReference type="RefSeq" id="XP_460042.2">
    <property type="nucleotide sequence ID" value="XM_460042.1"/>
</dbReference>
<feature type="compositionally biased region" description="Polar residues" evidence="6">
    <location>
        <begin position="114"/>
        <end position="134"/>
    </location>
</feature>
<feature type="compositionally biased region" description="Low complexity" evidence="6">
    <location>
        <begin position="34"/>
        <end position="53"/>
    </location>
</feature>
<dbReference type="PANTHER" id="PTHR31668">
    <property type="entry name" value="GLUCOSE TRANSPORT TRANSCRIPTION REGULATOR RGT1-RELATED-RELATED"/>
    <property type="match status" value="1"/>
</dbReference>
<dbReference type="KEGG" id="dha:DEHA2E17028g"/>
<dbReference type="PROSITE" id="PS50048">
    <property type="entry name" value="ZN2_CY6_FUNGAL_2"/>
    <property type="match status" value="1"/>
</dbReference>
<organism evidence="8 9">
    <name type="scientific">Debaryomyces hansenii (strain ATCC 36239 / CBS 767 / BCRC 21394 / JCM 1990 / NBRC 0083 / IGC 2968)</name>
    <name type="common">Yeast</name>
    <name type="synonym">Torulaspora hansenii</name>
    <dbReference type="NCBI Taxonomy" id="284592"/>
    <lineage>
        <taxon>Eukaryota</taxon>
        <taxon>Fungi</taxon>
        <taxon>Dikarya</taxon>
        <taxon>Ascomycota</taxon>
        <taxon>Saccharomycotina</taxon>
        <taxon>Pichiomycetes</taxon>
        <taxon>Debaryomycetaceae</taxon>
        <taxon>Debaryomyces</taxon>
    </lineage>
</organism>
<dbReference type="GO" id="GO:0005634">
    <property type="term" value="C:nucleus"/>
    <property type="evidence" value="ECO:0007669"/>
    <property type="project" value="TreeGrafter"/>
</dbReference>
<dbReference type="VEuPathDB" id="FungiDB:DEHA2E17028g"/>
<feature type="region of interest" description="Disordered" evidence="6">
    <location>
        <begin position="828"/>
        <end position="934"/>
    </location>
</feature>
<dbReference type="Pfam" id="PF04082">
    <property type="entry name" value="Fungal_trans"/>
    <property type="match status" value="1"/>
</dbReference>
<evidence type="ECO:0000313" key="9">
    <source>
        <dbReference type="Proteomes" id="UP000000599"/>
    </source>
</evidence>
<dbReference type="InterPro" id="IPR001138">
    <property type="entry name" value="Zn2Cys6_DnaBD"/>
</dbReference>
<evidence type="ECO:0000256" key="4">
    <source>
        <dbReference type="ARBA" id="ARBA00023163"/>
    </source>
</evidence>
<feature type="compositionally biased region" description="Polar residues" evidence="6">
    <location>
        <begin position="976"/>
        <end position="1014"/>
    </location>
</feature>
<feature type="compositionally biased region" description="Low complexity" evidence="6">
    <location>
        <begin position="914"/>
        <end position="928"/>
    </location>
</feature>
<feature type="compositionally biased region" description="Polar residues" evidence="6">
    <location>
        <begin position="828"/>
        <end position="871"/>
    </location>
</feature>
<feature type="region of interest" description="Disordered" evidence="6">
    <location>
        <begin position="169"/>
        <end position="188"/>
    </location>
</feature>
<evidence type="ECO:0000256" key="1">
    <source>
        <dbReference type="ARBA" id="ARBA00022723"/>
    </source>
</evidence>
<proteinExistence type="predicted"/>
<dbReference type="HOGENOM" id="CLU_006632_0_1_1"/>
<dbReference type="GO" id="GO:0008270">
    <property type="term" value="F:zinc ion binding"/>
    <property type="evidence" value="ECO:0007669"/>
    <property type="project" value="InterPro"/>
</dbReference>
<dbReference type="eggNOG" id="ENOG502QQXX">
    <property type="taxonomic scope" value="Eukaryota"/>
</dbReference>
<dbReference type="InterPro" id="IPR007219">
    <property type="entry name" value="XnlR_reg_dom"/>
</dbReference>
<sequence>MTGGDHSSNNTPVNQENQHITPLQNPVHSIPIGANTNSMNDNKNNANAIGNNNQGLHPPGNGNPNEFGLSPHNYFDSNWASSLLMDPNNDILYNMDFDSQENLTTANPMIYQSNTPAENPNINIKSGLVTSRPTINGPRPPEHQSPQIPHPPPSSFTPKAQQAYIQAQQNIPQQQNKSTKQRRPCDHCRRRKTKCVIIPNTNNCAQCESKSMTCTYVGSALKRKTGYDSDSDSKRAKTTNEKPSENRRGNENTDNPAMGHLRNEHSVIVAPNVPIRDVAPVRDYSSINNSLLQKTLSLQFPRSSFYVGPTSYLYDTNLLNLIIDSQNKANDPNKNNTASNGSGKIEQVNLSNSTSLRKVSDNAQFILKDDQSPRSYQNMSNDVDTVEKFVAPHGQILIDLYFRIIHPSYPILHKKVFLEKYSRTHREFSAPLLAAVYALAIQWWDYDPQLNKFPKPNVDLILKVGLNNYLLEILKRPKLSAVQAGLLLLQCKHIIQNNSERDIQALKNSANANTPTSTSDSHYSDWVLCSQVITLAEELGLGLNCNGWKLPKWERGLRKRLAWAVYIEDKWLSLKNSRPSHINELNWVVVSLVDEDFPEKHGDGDLKEGSSDIENGKKIFMNLINLTIILSDILDKLYSMKAMSEINDIAQVLQIAKPLQLKLRNWYHSLPIDLQMTSVQPRKLCSNGYLQLAYFATELTLHRKIITTIFLQSLAGNPPPKELVEVCRIAAKTRLSASIEFVRDLKPEHMHSFWHSSSSSNFTLICTFAAILYMTSSNKEESDFYKDQIFNYRWILKISSKGFDRICDVLSELDTVLNHIPGLLNDNSNLPMMSSNGSASGYNHPQTQQEIQPNNPQFSFRDTSSYLNFNKPSPAMYNNQDIDNNSNSNNDNSRVRSSSHKQYISRQGDDYDSPYDSPSNHSSTPYSSQGQHHLQTGNQISSAMHHSQDLSPKTMIKQQLPFGTNITENESRRAISGNSPVDNHTNTGINSNVDSTHITHTPNTQKIPPTNNDVIISGLKSDKDERR</sequence>
<dbReference type="GO" id="GO:0001080">
    <property type="term" value="P:nitrogen catabolite activation of transcription from RNA polymerase II promoter"/>
    <property type="evidence" value="ECO:0007669"/>
    <property type="project" value="TreeGrafter"/>
</dbReference>
<feature type="region of interest" description="Disordered" evidence="6">
    <location>
        <begin position="971"/>
        <end position="1027"/>
    </location>
</feature>
<dbReference type="OrthoDB" id="2264294at2759"/>
<dbReference type="EMBL" id="CR382137">
    <property type="protein sequence ID" value="CAG88300.2"/>
    <property type="molecule type" value="Genomic_DNA"/>
</dbReference>
<keyword evidence="3" id="KW-0805">Transcription regulation</keyword>
<dbReference type="InParanoid" id="Q6BP28"/>
<dbReference type="GeneID" id="2902706"/>
<dbReference type="GO" id="GO:0000981">
    <property type="term" value="F:DNA-binding transcription factor activity, RNA polymerase II-specific"/>
    <property type="evidence" value="ECO:0007669"/>
    <property type="project" value="InterPro"/>
</dbReference>
<dbReference type="AlphaFoldDB" id="Q6BP28"/>
<dbReference type="SMART" id="SM00066">
    <property type="entry name" value="GAL4"/>
    <property type="match status" value="1"/>
</dbReference>
<protein>
    <submittedName>
        <fullName evidence="8">DEHA2E17028p</fullName>
    </submittedName>
</protein>
<evidence type="ECO:0000256" key="5">
    <source>
        <dbReference type="ARBA" id="ARBA00023242"/>
    </source>
</evidence>